<evidence type="ECO:0000313" key="2">
    <source>
        <dbReference type="Proteomes" id="UP001430953"/>
    </source>
</evidence>
<dbReference type="AlphaFoldDB" id="A0AAW2EML8"/>
<dbReference type="Proteomes" id="UP001430953">
    <property type="component" value="Unassembled WGS sequence"/>
</dbReference>
<dbReference type="EMBL" id="JADYXP020000021">
    <property type="protein sequence ID" value="KAL0103619.1"/>
    <property type="molecule type" value="Genomic_DNA"/>
</dbReference>
<proteinExistence type="predicted"/>
<accession>A0AAW2EML8</accession>
<keyword evidence="2" id="KW-1185">Reference proteome</keyword>
<name>A0AAW2EML8_9HYME</name>
<reference evidence="1 2" key="1">
    <citation type="submission" date="2023-03" db="EMBL/GenBank/DDBJ databases">
        <title>High recombination rates correlate with genetic variation in Cardiocondyla obscurior ants.</title>
        <authorList>
            <person name="Errbii M."/>
        </authorList>
    </citation>
    <scope>NUCLEOTIDE SEQUENCE [LARGE SCALE GENOMIC DNA]</scope>
    <source>
        <strain evidence="1">Alpha-2009</strain>
        <tissue evidence="1">Whole body</tissue>
    </source>
</reference>
<comment type="caution">
    <text evidence="1">The sequence shown here is derived from an EMBL/GenBank/DDBJ whole genome shotgun (WGS) entry which is preliminary data.</text>
</comment>
<organism evidence="1 2">
    <name type="scientific">Cardiocondyla obscurior</name>
    <dbReference type="NCBI Taxonomy" id="286306"/>
    <lineage>
        <taxon>Eukaryota</taxon>
        <taxon>Metazoa</taxon>
        <taxon>Ecdysozoa</taxon>
        <taxon>Arthropoda</taxon>
        <taxon>Hexapoda</taxon>
        <taxon>Insecta</taxon>
        <taxon>Pterygota</taxon>
        <taxon>Neoptera</taxon>
        <taxon>Endopterygota</taxon>
        <taxon>Hymenoptera</taxon>
        <taxon>Apocrita</taxon>
        <taxon>Aculeata</taxon>
        <taxon>Formicoidea</taxon>
        <taxon>Formicidae</taxon>
        <taxon>Myrmicinae</taxon>
        <taxon>Cardiocondyla</taxon>
    </lineage>
</organism>
<protein>
    <submittedName>
        <fullName evidence="1">Uncharacterized protein</fullName>
    </submittedName>
</protein>
<sequence>MVTCLDEDGTIARGRQLISVVRLRHVNVISHSLPSSAAAGTVSLTLYQSESSSRLDRSVSLPPQTLTYQCHHQR</sequence>
<evidence type="ECO:0000313" key="1">
    <source>
        <dbReference type="EMBL" id="KAL0103619.1"/>
    </source>
</evidence>
<gene>
    <name evidence="1" type="ORF">PUN28_017712</name>
</gene>